<comment type="caution">
    <text evidence="6">The sequence shown here is derived from an EMBL/GenBank/DDBJ whole genome shotgun (WGS) entry which is preliminary data.</text>
</comment>
<evidence type="ECO:0000313" key="6">
    <source>
        <dbReference type="EMBL" id="RMA66062.1"/>
    </source>
</evidence>
<keyword evidence="2 5" id="KW-0812">Transmembrane</keyword>
<dbReference type="RefSeq" id="WP_121906079.1">
    <property type="nucleotide sequence ID" value="NZ_REFC01000011.1"/>
</dbReference>
<organism evidence="6 7">
    <name type="scientific">Ulvibacter antarcticus</name>
    <dbReference type="NCBI Taxonomy" id="442714"/>
    <lineage>
        <taxon>Bacteria</taxon>
        <taxon>Pseudomonadati</taxon>
        <taxon>Bacteroidota</taxon>
        <taxon>Flavobacteriia</taxon>
        <taxon>Flavobacteriales</taxon>
        <taxon>Flavobacteriaceae</taxon>
        <taxon>Ulvibacter</taxon>
    </lineage>
</organism>
<name>A0A3L9ZH74_9FLAO</name>
<sequence length="126" mass="13999">MNSSFTKILRILLALGLLFFGLNKFIEFSFMTMPQLPENAADFMSSLQATGYVLPIVGALEIIIGLLLLFNKAVPFALLLLAPISVNILLFHVFLDLPGIGGALVIAIINVVLIYKHWKVYRPLFH</sequence>
<dbReference type="AlphaFoldDB" id="A0A3L9ZH74"/>
<accession>A0A3L9ZH74</accession>
<dbReference type="Pfam" id="PF07681">
    <property type="entry name" value="DoxX"/>
    <property type="match status" value="1"/>
</dbReference>
<feature type="transmembrane region" description="Helical" evidence="5">
    <location>
        <begin position="100"/>
        <end position="118"/>
    </location>
</feature>
<comment type="subcellular location">
    <subcellularLocation>
        <location evidence="1">Membrane</location>
        <topology evidence="1">Multi-pass membrane protein</topology>
    </subcellularLocation>
</comment>
<gene>
    <name evidence="6" type="ORF">BXY75_0480</name>
</gene>
<dbReference type="Proteomes" id="UP000271339">
    <property type="component" value="Unassembled WGS sequence"/>
</dbReference>
<dbReference type="GO" id="GO:0016020">
    <property type="term" value="C:membrane"/>
    <property type="evidence" value="ECO:0007669"/>
    <property type="project" value="UniProtKB-SubCell"/>
</dbReference>
<evidence type="ECO:0000256" key="4">
    <source>
        <dbReference type="ARBA" id="ARBA00023136"/>
    </source>
</evidence>
<evidence type="ECO:0000256" key="2">
    <source>
        <dbReference type="ARBA" id="ARBA00022692"/>
    </source>
</evidence>
<evidence type="ECO:0000256" key="3">
    <source>
        <dbReference type="ARBA" id="ARBA00022989"/>
    </source>
</evidence>
<dbReference type="OrthoDB" id="8161897at2"/>
<reference evidence="6 7" key="1">
    <citation type="submission" date="2018-10" db="EMBL/GenBank/DDBJ databases">
        <title>Genomic Encyclopedia of Archaeal and Bacterial Type Strains, Phase II (KMG-II): from individual species to whole genera.</title>
        <authorList>
            <person name="Goeker M."/>
        </authorList>
    </citation>
    <scope>NUCLEOTIDE SEQUENCE [LARGE SCALE GENOMIC DNA]</scope>
    <source>
        <strain evidence="6 7">DSM 23424</strain>
    </source>
</reference>
<dbReference type="InterPro" id="IPR032808">
    <property type="entry name" value="DoxX"/>
</dbReference>
<protein>
    <submittedName>
        <fullName evidence="6">DoxX-like protein</fullName>
    </submittedName>
</protein>
<evidence type="ECO:0000256" key="1">
    <source>
        <dbReference type="ARBA" id="ARBA00004141"/>
    </source>
</evidence>
<feature type="transmembrane region" description="Helical" evidence="5">
    <location>
        <begin position="50"/>
        <end position="69"/>
    </location>
</feature>
<evidence type="ECO:0000256" key="5">
    <source>
        <dbReference type="SAM" id="Phobius"/>
    </source>
</evidence>
<feature type="transmembrane region" description="Helical" evidence="5">
    <location>
        <begin position="76"/>
        <end position="94"/>
    </location>
</feature>
<keyword evidence="4 5" id="KW-0472">Membrane</keyword>
<keyword evidence="7" id="KW-1185">Reference proteome</keyword>
<dbReference type="EMBL" id="REFC01000011">
    <property type="protein sequence ID" value="RMA66062.1"/>
    <property type="molecule type" value="Genomic_DNA"/>
</dbReference>
<keyword evidence="3 5" id="KW-1133">Transmembrane helix</keyword>
<proteinExistence type="predicted"/>
<evidence type="ECO:0000313" key="7">
    <source>
        <dbReference type="Proteomes" id="UP000271339"/>
    </source>
</evidence>